<proteinExistence type="predicted"/>
<keyword evidence="3" id="KW-1003">Cell membrane</keyword>
<keyword evidence="4 7" id="KW-0812">Transmembrane</keyword>
<dbReference type="InterPro" id="IPR050366">
    <property type="entry name" value="BP-dependent_transpt_permease"/>
</dbReference>
<feature type="non-terminal residue" evidence="9">
    <location>
        <position position="230"/>
    </location>
</feature>
<evidence type="ECO:0000256" key="7">
    <source>
        <dbReference type="SAM" id="Phobius"/>
    </source>
</evidence>
<evidence type="ECO:0000259" key="8">
    <source>
        <dbReference type="PROSITE" id="PS50928"/>
    </source>
</evidence>
<sequence length="230" mass="24976">MLLAALLAPWLSPHDPLEQDLLSSFFPPSWQENGDPAFFLGTDNLGRDIASRLIHGTRTALIVALVAGTLAALLGTALGMLAGFYGGKTDMLISRAVDIWMSFPAVLLSIVLVAVIGAGLHAVIIAIVIIDWTRFCRVIRAETMVQKERDYVASAVTIGLTRFRILIQEVLPNLLPLLIVLLTLEMGIAIVVETILSFVGLSVASDTPTWGNLIQEGRQYIHQVPWLLGL</sequence>
<dbReference type="InterPro" id="IPR000515">
    <property type="entry name" value="MetI-like"/>
</dbReference>
<dbReference type="PROSITE" id="PS50928">
    <property type="entry name" value="ABC_TM1"/>
    <property type="match status" value="1"/>
</dbReference>
<evidence type="ECO:0000313" key="9">
    <source>
        <dbReference type="EMBL" id="SVB67542.1"/>
    </source>
</evidence>
<dbReference type="Pfam" id="PF00528">
    <property type="entry name" value="BPD_transp_1"/>
    <property type="match status" value="1"/>
</dbReference>
<dbReference type="InterPro" id="IPR035906">
    <property type="entry name" value="MetI-like_sf"/>
</dbReference>
<keyword evidence="5 7" id="KW-1133">Transmembrane helix</keyword>
<evidence type="ECO:0000256" key="4">
    <source>
        <dbReference type="ARBA" id="ARBA00022692"/>
    </source>
</evidence>
<feature type="transmembrane region" description="Helical" evidence="7">
    <location>
        <begin position="173"/>
        <end position="192"/>
    </location>
</feature>
<evidence type="ECO:0000256" key="3">
    <source>
        <dbReference type="ARBA" id="ARBA00022475"/>
    </source>
</evidence>
<reference evidence="9" key="1">
    <citation type="submission" date="2018-05" db="EMBL/GenBank/DDBJ databases">
        <authorList>
            <person name="Lanie J.A."/>
            <person name="Ng W.-L."/>
            <person name="Kazmierczak K.M."/>
            <person name="Andrzejewski T.M."/>
            <person name="Davidsen T.M."/>
            <person name="Wayne K.J."/>
            <person name="Tettelin H."/>
            <person name="Glass J.I."/>
            <person name="Rusch D."/>
            <person name="Podicherti R."/>
            <person name="Tsui H.-C.T."/>
            <person name="Winkler M.E."/>
        </authorList>
    </citation>
    <scope>NUCLEOTIDE SEQUENCE</scope>
</reference>
<feature type="domain" description="ABC transmembrane type-1" evidence="8">
    <location>
        <begin position="57"/>
        <end position="230"/>
    </location>
</feature>
<evidence type="ECO:0000256" key="6">
    <source>
        <dbReference type="ARBA" id="ARBA00023136"/>
    </source>
</evidence>
<dbReference type="Gene3D" id="1.10.3720.10">
    <property type="entry name" value="MetI-like"/>
    <property type="match status" value="1"/>
</dbReference>
<dbReference type="CDD" id="cd06261">
    <property type="entry name" value="TM_PBP2"/>
    <property type="match status" value="1"/>
</dbReference>
<dbReference type="PANTHER" id="PTHR43386:SF1">
    <property type="entry name" value="D,D-DIPEPTIDE TRANSPORT SYSTEM PERMEASE PROTEIN DDPC-RELATED"/>
    <property type="match status" value="1"/>
</dbReference>
<dbReference type="GO" id="GO:0055085">
    <property type="term" value="P:transmembrane transport"/>
    <property type="evidence" value="ECO:0007669"/>
    <property type="project" value="InterPro"/>
</dbReference>
<dbReference type="PANTHER" id="PTHR43386">
    <property type="entry name" value="OLIGOPEPTIDE TRANSPORT SYSTEM PERMEASE PROTEIN APPC"/>
    <property type="match status" value="1"/>
</dbReference>
<evidence type="ECO:0000256" key="2">
    <source>
        <dbReference type="ARBA" id="ARBA00022448"/>
    </source>
</evidence>
<accession>A0A382FY47</accession>
<feature type="transmembrane region" description="Helical" evidence="7">
    <location>
        <begin position="60"/>
        <end position="85"/>
    </location>
</feature>
<name>A0A382FY47_9ZZZZ</name>
<comment type="subcellular location">
    <subcellularLocation>
        <location evidence="1">Cell membrane</location>
        <topology evidence="1">Multi-pass membrane protein</topology>
    </subcellularLocation>
</comment>
<organism evidence="9">
    <name type="scientific">marine metagenome</name>
    <dbReference type="NCBI Taxonomy" id="408172"/>
    <lineage>
        <taxon>unclassified sequences</taxon>
        <taxon>metagenomes</taxon>
        <taxon>ecological metagenomes</taxon>
    </lineage>
</organism>
<evidence type="ECO:0000256" key="1">
    <source>
        <dbReference type="ARBA" id="ARBA00004651"/>
    </source>
</evidence>
<dbReference type="SUPFAM" id="SSF161098">
    <property type="entry name" value="MetI-like"/>
    <property type="match status" value="1"/>
</dbReference>
<keyword evidence="2" id="KW-0813">Transport</keyword>
<gene>
    <name evidence="9" type="ORF">METZ01_LOCUS220396</name>
</gene>
<keyword evidence="6 7" id="KW-0472">Membrane</keyword>
<dbReference type="AlphaFoldDB" id="A0A382FY47"/>
<dbReference type="GO" id="GO:0005886">
    <property type="term" value="C:plasma membrane"/>
    <property type="evidence" value="ECO:0007669"/>
    <property type="project" value="UniProtKB-SubCell"/>
</dbReference>
<feature type="transmembrane region" description="Helical" evidence="7">
    <location>
        <begin position="105"/>
        <end position="130"/>
    </location>
</feature>
<protein>
    <recommendedName>
        <fullName evidence="8">ABC transmembrane type-1 domain-containing protein</fullName>
    </recommendedName>
</protein>
<dbReference type="EMBL" id="UINC01052334">
    <property type="protein sequence ID" value="SVB67542.1"/>
    <property type="molecule type" value="Genomic_DNA"/>
</dbReference>
<evidence type="ECO:0000256" key="5">
    <source>
        <dbReference type="ARBA" id="ARBA00022989"/>
    </source>
</evidence>